<dbReference type="Proteomes" id="UP000612233">
    <property type="component" value="Unassembled WGS sequence"/>
</dbReference>
<dbReference type="Gene3D" id="2.60.40.10">
    <property type="entry name" value="Immunoglobulins"/>
    <property type="match status" value="2"/>
</dbReference>
<accession>A0A927BB09</accession>
<comment type="caution">
    <text evidence="3">The sequence shown here is derived from an EMBL/GenBank/DDBJ whole genome shotgun (WGS) entry which is preliminary data.</text>
</comment>
<dbReference type="SUPFAM" id="SSF49265">
    <property type="entry name" value="Fibronectin type III"/>
    <property type="match status" value="1"/>
</dbReference>
<dbReference type="CDD" id="cd00063">
    <property type="entry name" value="FN3"/>
    <property type="match status" value="1"/>
</dbReference>
<name>A0A927BB09_9BACT</name>
<dbReference type="RefSeq" id="WP_191003654.1">
    <property type="nucleotide sequence ID" value="NZ_JACXAD010000002.1"/>
</dbReference>
<keyword evidence="1" id="KW-0732">Signal</keyword>
<evidence type="ECO:0000313" key="3">
    <source>
        <dbReference type="EMBL" id="MBD2766833.1"/>
    </source>
</evidence>
<gene>
    <name evidence="3" type="ORF">IC235_02875</name>
</gene>
<dbReference type="Pfam" id="PF07705">
    <property type="entry name" value="CARDB"/>
    <property type="match status" value="1"/>
</dbReference>
<dbReference type="InterPro" id="IPR036116">
    <property type="entry name" value="FN3_sf"/>
</dbReference>
<dbReference type="PROSITE" id="PS50853">
    <property type="entry name" value="FN3"/>
    <property type="match status" value="1"/>
</dbReference>
<dbReference type="EMBL" id="JACXAD010000002">
    <property type="protein sequence ID" value="MBD2766833.1"/>
    <property type="molecule type" value="Genomic_DNA"/>
</dbReference>
<sequence>MNTSFYAHPSNASGQRRRLAALAAGLFLAPAAWAQIQVPAGNPNEASDRRPLGTYYGYERSALIYTAAEIATSGNLTQLAFYLNEVGAAGAVPTKVYLKTVSNTSFAGPTTVAAEETGATLVYDATIPVASFTPNTWITLPLTTPFAYNGTSNLEVIVETNATGGGNERIAAKSFRYASIGASIRRSQFWSADNAAPVGVGALSLFRPNIRLTGLTPLTCLPVTGLRASSVSPTSAQVSFTPGAGNTSYTVTYTPVGGTTTTVSAAAAPVSLTGLTPQTTYVITVVGNCTSTSASPVSTTSLTMPPANDDCATATVLTPAALCTPLIATNRGATASTGVPPPKSSAMGGCFPAGTPVSNDVWYSIVVPASGGFTVTTSDAFDSGANDTGMTLYTGTCGALTEVACSDDEGAGNAFSSIRAVGLPPGSTVYARVWSYGTTPTGPFGICAVPVPTNDAAVQAVYTLGKVRIGAPVVVQAVVTNGGLQPLTNLPVTLSVSGASAFTHTQLVATLAPGASATVSFAPYTPSAVGSNTVTVTVPTDDGPTNNAQTYAQLVTANTLAYLSDGQPVTGSVGLGGTDPERMLAVKYETGMAATLGEAKLSFLAGDGTTPTYQVVVLSATAAGQPGAVVFTSPTLTRPTAAGVVSVPLTGTSVPGTFFVGVKEVSGNVGIGYQEEDPLRPATFYFQGSATAPWRDINTTSIKARLGIEVTFSTVSSSTSAALSQAISVYPNPSPGRITLEIREAKSQGSLQVQVTNLLGQVVHTARVRDNAQNKLDLSGLAEGVYVLRVQAGSEYTIRQLVFTK</sequence>
<dbReference type="InterPro" id="IPR026444">
    <property type="entry name" value="Secre_tail"/>
</dbReference>
<keyword evidence="4" id="KW-1185">Reference proteome</keyword>
<evidence type="ECO:0000259" key="2">
    <source>
        <dbReference type="PROSITE" id="PS50853"/>
    </source>
</evidence>
<dbReference type="Pfam" id="PF18962">
    <property type="entry name" value="Por_Secre_tail"/>
    <property type="match status" value="1"/>
</dbReference>
<dbReference type="Pfam" id="PF00041">
    <property type="entry name" value="fn3"/>
    <property type="match status" value="1"/>
</dbReference>
<dbReference type="InterPro" id="IPR011635">
    <property type="entry name" value="CARDB"/>
</dbReference>
<feature type="chain" id="PRO_5037116528" evidence="1">
    <location>
        <begin position="35"/>
        <end position="805"/>
    </location>
</feature>
<evidence type="ECO:0000256" key="1">
    <source>
        <dbReference type="SAM" id="SignalP"/>
    </source>
</evidence>
<dbReference type="InterPro" id="IPR013783">
    <property type="entry name" value="Ig-like_fold"/>
</dbReference>
<dbReference type="InterPro" id="IPR003961">
    <property type="entry name" value="FN3_dom"/>
</dbReference>
<organism evidence="3 4">
    <name type="scientific">Hymenobacter montanus</name>
    <dbReference type="NCBI Taxonomy" id="2771359"/>
    <lineage>
        <taxon>Bacteria</taxon>
        <taxon>Pseudomonadati</taxon>
        <taxon>Bacteroidota</taxon>
        <taxon>Cytophagia</taxon>
        <taxon>Cytophagales</taxon>
        <taxon>Hymenobacteraceae</taxon>
        <taxon>Hymenobacter</taxon>
    </lineage>
</organism>
<protein>
    <submittedName>
        <fullName evidence="3">T9SS type A sorting domain-containing protein</fullName>
    </submittedName>
</protein>
<proteinExistence type="predicted"/>
<dbReference type="NCBIfam" id="TIGR04183">
    <property type="entry name" value="Por_Secre_tail"/>
    <property type="match status" value="1"/>
</dbReference>
<reference evidence="3" key="1">
    <citation type="submission" date="2020-09" db="EMBL/GenBank/DDBJ databases">
        <authorList>
            <person name="Kim M.K."/>
        </authorList>
    </citation>
    <scope>NUCLEOTIDE SEQUENCE</scope>
    <source>
        <strain evidence="3">BT664</strain>
    </source>
</reference>
<dbReference type="SMART" id="SM00060">
    <property type="entry name" value="FN3"/>
    <property type="match status" value="1"/>
</dbReference>
<dbReference type="AlphaFoldDB" id="A0A927BB09"/>
<dbReference type="Gene3D" id="2.60.120.380">
    <property type="match status" value="1"/>
</dbReference>
<evidence type="ECO:0000313" key="4">
    <source>
        <dbReference type="Proteomes" id="UP000612233"/>
    </source>
</evidence>
<feature type="signal peptide" evidence="1">
    <location>
        <begin position="1"/>
        <end position="34"/>
    </location>
</feature>
<feature type="domain" description="Fibronectin type-III" evidence="2">
    <location>
        <begin position="222"/>
        <end position="307"/>
    </location>
</feature>